<dbReference type="InterPro" id="IPR027417">
    <property type="entry name" value="P-loop_NTPase"/>
</dbReference>
<dbReference type="PANTHER" id="PTHR42788">
    <property type="entry name" value="TAURINE IMPORT ATP-BINDING PROTEIN-RELATED"/>
    <property type="match status" value="1"/>
</dbReference>
<evidence type="ECO:0000313" key="6">
    <source>
        <dbReference type="Proteomes" id="UP000482209"/>
    </source>
</evidence>
<dbReference type="GO" id="GO:0016887">
    <property type="term" value="F:ATP hydrolysis activity"/>
    <property type="evidence" value="ECO:0007669"/>
    <property type="project" value="InterPro"/>
</dbReference>
<dbReference type="AlphaFoldDB" id="A0A6L5XW13"/>
<sequence>MERSLYIEHLYKSYHNQPVLTDLCCQIPQGKVTAITAPSGSGKTTLIRILLGLEEPDYGVLNGFKNLKKSAVFQEDRLCENLTALANIRLTSISQNKSYLISAMEQIGLYDCWQKPVHELSGGMKRRIAILRALLADYDLLILDEPFKGLDPATKEIVIKDTKKRSMGKTILFVTHDELELSLMNPSQILTL</sequence>
<protein>
    <submittedName>
        <fullName evidence="5">ABC transporter ATP-binding protein</fullName>
    </submittedName>
</protein>
<dbReference type="InterPro" id="IPR050166">
    <property type="entry name" value="ABC_transporter_ATP-bind"/>
</dbReference>
<keyword evidence="1" id="KW-0813">Transport</keyword>
<evidence type="ECO:0000256" key="3">
    <source>
        <dbReference type="ARBA" id="ARBA00022840"/>
    </source>
</evidence>
<dbReference type="SMART" id="SM00382">
    <property type="entry name" value="AAA"/>
    <property type="match status" value="1"/>
</dbReference>
<dbReference type="Gene3D" id="3.40.50.300">
    <property type="entry name" value="P-loop containing nucleotide triphosphate hydrolases"/>
    <property type="match status" value="1"/>
</dbReference>
<dbReference type="RefSeq" id="WP_154516858.1">
    <property type="nucleotide sequence ID" value="NZ_VUMT01000003.1"/>
</dbReference>
<dbReference type="PROSITE" id="PS00211">
    <property type="entry name" value="ABC_TRANSPORTER_1"/>
    <property type="match status" value="1"/>
</dbReference>
<dbReference type="Pfam" id="PF00005">
    <property type="entry name" value="ABC_tran"/>
    <property type="match status" value="1"/>
</dbReference>
<feature type="domain" description="ABC transporter" evidence="4">
    <location>
        <begin position="5"/>
        <end position="192"/>
    </location>
</feature>
<gene>
    <name evidence="5" type="ORF">FYJ58_02690</name>
</gene>
<dbReference type="EMBL" id="VUMT01000003">
    <property type="protein sequence ID" value="MSS62784.1"/>
    <property type="molecule type" value="Genomic_DNA"/>
</dbReference>
<evidence type="ECO:0000256" key="2">
    <source>
        <dbReference type="ARBA" id="ARBA00022741"/>
    </source>
</evidence>
<organism evidence="5 6">
    <name type="scientific">Velocimicrobium porci</name>
    <dbReference type="NCBI Taxonomy" id="2606634"/>
    <lineage>
        <taxon>Bacteria</taxon>
        <taxon>Bacillati</taxon>
        <taxon>Bacillota</taxon>
        <taxon>Clostridia</taxon>
        <taxon>Lachnospirales</taxon>
        <taxon>Lachnospiraceae</taxon>
        <taxon>Velocimicrobium</taxon>
    </lineage>
</organism>
<dbReference type="SUPFAM" id="SSF52540">
    <property type="entry name" value="P-loop containing nucleoside triphosphate hydrolases"/>
    <property type="match status" value="1"/>
</dbReference>
<reference evidence="5 6" key="1">
    <citation type="submission" date="2019-08" db="EMBL/GenBank/DDBJ databases">
        <title>In-depth cultivation of the pig gut microbiome towards novel bacterial diversity and tailored functional studies.</title>
        <authorList>
            <person name="Wylensek D."/>
            <person name="Hitch T.C.A."/>
            <person name="Clavel T."/>
        </authorList>
    </citation>
    <scope>NUCLEOTIDE SEQUENCE [LARGE SCALE GENOMIC DNA]</scope>
    <source>
        <strain evidence="5 6">WCA-693-APC-MOT-I</strain>
    </source>
</reference>
<dbReference type="GO" id="GO:0005524">
    <property type="term" value="F:ATP binding"/>
    <property type="evidence" value="ECO:0007669"/>
    <property type="project" value="UniProtKB-KW"/>
</dbReference>
<evidence type="ECO:0000313" key="5">
    <source>
        <dbReference type="EMBL" id="MSS62784.1"/>
    </source>
</evidence>
<dbReference type="Proteomes" id="UP000482209">
    <property type="component" value="Unassembled WGS sequence"/>
</dbReference>
<evidence type="ECO:0000259" key="4">
    <source>
        <dbReference type="PROSITE" id="PS50893"/>
    </source>
</evidence>
<dbReference type="PANTHER" id="PTHR42788:SF13">
    <property type="entry name" value="ALIPHATIC SULFONATES IMPORT ATP-BINDING PROTEIN SSUB"/>
    <property type="match status" value="1"/>
</dbReference>
<dbReference type="PROSITE" id="PS50893">
    <property type="entry name" value="ABC_TRANSPORTER_2"/>
    <property type="match status" value="1"/>
</dbReference>
<evidence type="ECO:0000256" key="1">
    <source>
        <dbReference type="ARBA" id="ARBA00022448"/>
    </source>
</evidence>
<dbReference type="InterPro" id="IPR003593">
    <property type="entry name" value="AAA+_ATPase"/>
</dbReference>
<keyword evidence="2" id="KW-0547">Nucleotide-binding</keyword>
<accession>A0A6L5XW13</accession>
<name>A0A6L5XW13_9FIRM</name>
<keyword evidence="3 5" id="KW-0067">ATP-binding</keyword>
<comment type="caution">
    <text evidence="5">The sequence shown here is derived from an EMBL/GenBank/DDBJ whole genome shotgun (WGS) entry which is preliminary data.</text>
</comment>
<proteinExistence type="predicted"/>
<dbReference type="InterPro" id="IPR017871">
    <property type="entry name" value="ABC_transporter-like_CS"/>
</dbReference>
<keyword evidence="6" id="KW-1185">Reference proteome</keyword>
<dbReference type="InterPro" id="IPR003439">
    <property type="entry name" value="ABC_transporter-like_ATP-bd"/>
</dbReference>